<dbReference type="CDD" id="cd06222">
    <property type="entry name" value="RNase_H_like"/>
    <property type="match status" value="1"/>
</dbReference>
<evidence type="ECO:0000313" key="4">
    <source>
        <dbReference type="RefSeq" id="XP_010496008.1"/>
    </source>
</evidence>
<dbReference type="GeneID" id="104773141"/>
<dbReference type="Proteomes" id="UP000694864">
    <property type="component" value="Unplaced"/>
</dbReference>
<organism evidence="3 4">
    <name type="scientific">Camelina sativa</name>
    <name type="common">False flax</name>
    <name type="synonym">Myagrum sativum</name>
    <dbReference type="NCBI Taxonomy" id="90675"/>
    <lineage>
        <taxon>Eukaryota</taxon>
        <taxon>Viridiplantae</taxon>
        <taxon>Streptophyta</taxon>
        <taxon>Embryophyta</taxon>
        <taxon>Tracheophyta</taxon>
        <taxon>Spermatophyta</taxon>
        <taxon>Magnoliopsida</taxon>
        <taxon>eudicotyledons</taxon>
        <taxon>Gunneridae</taxon>
        <taxon>Pentapetalae</taxon>
        <taxon>rosids</taxon>
        <taxon>malvids</taxon>
        <taxon>Brassicales</taxon>
        <taxon>Brassicaceae</taxon>
        <taxon>Camelineae</taxon>
        <taxon>Camelina</taxon>
    </lineage>
</organism>
<feature type="domain" description="Reverse transcriptase zinc-binding" evidence="2">
    <location>
        <begin position="98"/>
        <end position="196"/>
    </location>
</feature>
<keyword evidence="3" id="KW-1185">Reference proteome</keyword>
<feature type="domain" description="RNase H type-1" evidence="1">
    <location>
        <begin position="302"/>
        <end position="421"/>
    </location>
</feature>
<dbReference type="InterPro" id="IPR002156">
    <property type="entry name" value="RNaseH_domain"/>
</dbReference>
<dbReference type="InterPro" id="IPR036397">
    <property type="entry name" value="RNaseH_sf"/>
</dbReference>
<evidence type="ECO:0000259" key="1">
    <source>
        <dbReference type="Pfam" id="PF13456"/>
    </source>
</evidence>
<dbReference type="Gene3D" id="3.30.420.10">
    <property type="entry name" value="Ribonuclease H-like superfamily/Ribonuclease H"/>
    <property type="match status" value="1"/>
</dbReference>
<reference evidence="3" key="1">
    <citation type="journal article" date="2014" name="Nat. Commun.">
        <title>The emerging biofuel crop Camelina sativa retains a highly undifferentiated hexaploid genome structure.</title>
        <authorList>
            <person name="Kagale S."/>
            <person name="Koh C."/>
            <person name="Nixon J."/>
            <person name="Bollina V."/>
            <person name="Clarke W.E."/>
            <person name="Tuteja R."/>
            <person name="Spillane C."/>
            <person name="Robinson S.J."/>
            <person name="Links M.G."/>
            <person name="Clarke C."/>
            <person name="Higgins E.E."/>
            <person name="Huebert T."/>
            <person name="Sharpe A.G."/>
            <person name="Parkin I.A."/>
        </authorList>
    </citation>
    <scope>NUCLEOTIDE SEQUENCE [LARGE SCALE GENOMIC DNA]</scope>
    <source>
        <strain evidence="3">cv. DH55</strain>
    </source>
</reference>
<dbReference type="InterPro" id="IPR044730">
    <property type="entry name" value="RNase_H-like_dom_plant"/>
</dbReference>
<name>A0ABM0Y5V4_CAMSA</name>
<sequence length="447" mass="50390">MDIIGSYGRASGQEVNLDKSSIMFGKKVPADVRSQLKSVIGISKEGCMGSYLDTKDWHLPTLEEFFDPEDISLIRSMPVCKTSQPDRLLWHFTKSGKYSVKSGYRLARELLADVEYGPTCVALRAQSWKLDVPSRIQHFFWQIGSVTLPVLEQLAFWGVRCDALCKGCDALCKRCDAAVETINHALFGCPRSRRTWEMSPVALDQGGFPYDSIYAHLDFIFWRASSQSEVPDLAIRLPWIIWSIWKDRNKKVFQGIELEPTEILNQAANDKLLWEEAKSYSAHYLESPPSMEERGPFPRCLVDGSWKFTVPFQGLGLWCCSGEDITLLLGARSQRRSLTPLHAELQALIWAMASLLEAGVGCQTFETDCAELVAMVQTPDDWPAFSNLLEDFALLRTSYPSFTLVRIPREVNVRADCLARSSRSLISESSFVNSFPPVWSTNLGVLF</sequence>
<dbReference type="Pfam" id="PF13456">
    <property type="entry name" value="RVT_3"/>
    <property type="match status" value="1"/>
</dbReference>
<protein>
    <submittedName>
        <fullName evidence="4">Uncharacterized protein LOC104773141</fullName>
    </submittedName>
</protein>
<proteinExistence type="predicted"/>
<dbReference type="InterPro" id="IPR012337">
    <property type="entry name" value="RNaseH-like_sf"/>
</dbReference>
<gene>
    <name evidence="4" type="primary">LOC104773141</name>
</gene>
<accession>A0ABM0Y5V4</accession>
<dbReference type="RefSeq" id="XP_010496008.1">
    <property type="nucleotide sequence ID" value="XM_010497706.1"/>
</dbReference>
<evidence type="ECO:0000313" key="3">
    <source>
        <dbReference type="Proteomes" id="UP000694864"/>
    </source>
</evidence>
<dbReference type="SUPFAM" id="SSF53098">
    <property type="entry name" value="Ribonuclease H-like"/>
    <property type="match status" value="1"/>
</dbReference>
<dbReference type="Pfam" id="PF13966">
    <property type="entry name" value="zf-RVT"/>
    <property type="match status" value="1"/>
</dbReference>
<dbReference type="PANTHER" id="PTHR34146">
    <property type="entry name" value="POLYNUCLEOTIDYL TRANSFERASE, RIBONUCLEASE H-LIKE SUPERFAMILY PROTEIN-RELATED"/>
    <property type="match status" value="1"/>
</dbReference>
<dbReference type="InterPro" id="IPR026960">
    <property type="entry name" value="RVT-Znf"/>
</dbReference>
<evidence type="ECO:0000259" key="2">
    <source>
        <dbReference type="Pfam" id="PF13966"/>
    </source>
</evidence>
<reference evidence="4" key="2">
    <citation type="submission" date="2025-08" db="UniProtKB">
        <authorList>
            <consortium name="RefSeq"/>
        </authorList>
    </citation>
    <scope>IDENTIFICATION</scope>
    <source>
        <tissue evidence="4">Leaf</tissue>
    </source>
</reference>
<dbReference type="PANTHER" id="PTHR34146:SF3">
    <property type="entry name" value="POLYNUCLEOTIDYL TRANSFERASE, RIBONUCLEASE H-LIKE SUPERFAMILY PROTEIN"/>
    <property type="match status" value="1"/>
</dbReference>